<name>A0A6N2Z9P3_LACRH</name>
<dbReference type="AntiFam" id="ANF00267">
    <property type="entry name" value="DNA repeat translations related to WP_015765070.1"/>
</dbReference>
<dbReference type="EMBL" id="CACRTK010000030">
    <property type="protein sequence ID" value="VYT74698.1"/>
    <property type="molecule type" value="Genomic_DNA"/>
</dbReference>
<proteinExistence type="predicted"/>
<dbReference type="NCBIfam" id="NF040517">
    <property type="entry name" value="Lacto_Palin_RP2"/>
    <property type="match status" value="1"/>
</dbReference>
<accession>A0A6N2Z9P3</accession>
<evidence type="ECO:0000313" key="1">
    <source>
        <dbReference type="EMBL" id="VYT74698.1"/>
    </source>
</evidence>
<organism evidence="1">
    <name type="scientific">Lacticaseibacillus rhamnosus</name>
    <name type="common">Lactobacillus rhamnosus</name>
    <dbReference type="NCBI Taxonomy" id="47715"/>
    <lineage>
        <taxon>Bacteria</taxon>
        <taxon>Bacillati</taxon>
        <taxon>Bacillota</taxon>
        <taxon>Bacilli</taxon>
        <taxon>Lactobacillales</taxon>
        <taxon>Lactobacillaceae</taxon>
        <taxon>Lacticaseibacillus</taxon>
    </lineage>
</organism>
<protein>
    <submittedName>
        <fullName evidence="1">Uncharacterized protein</fullName>
    </submittedName>
</protein>
<gene>
    <name evidence="1" type="ORF">LRLFYP97_01748</name>
</gene>
<dbReference type="AlphaFoldDB" id="A0A6N2Z9P3"/>
<reference evidence="1" key="1">
    <citation type="submission" date="2019-11" db="EMBL/GenBank/DDBJ databases">
        <authorList>
            <person name="Feng L."/>
        </authorList>
    </citation>
    <scope>NUCLEOTIDE SEQUENCE</scope>
    <source>
        <strain evidence="1">LrhamnosusLFYP97</strain>
    </source>
</reference>
<sequence>MAKTGPSRLRPLTLRLLTAPVRAHFTFPSTGRKIIDTILNTITRSLVQDSILVTSTHAY</sequence>